<dbReference type="PANTHER" id="PTHR48075">
    <property type="entry name" value="3-HYDROXYACYL-COA DEHYDROGENASE FAMILY PROTEIN"/>
    <property type="match status" value="1"/>
</dbReference>
<dbReference type="Pfam" id="PF00725">
    <property type="entry name" value="3HCDH"/>
    <property type="match status" value="1"/>
</dbReference>
<protein>
    <submittedName>
        <fullName evidence="5">3-hydroxyacyl-CoA dehydrogenase NAD-binding domain-containing protein</fullName>
    </submittedName>
</protein>
<dbReference type="Gene3D" id="3.40.50.720">
    <property type="entry name" value="NAD(P)-binding Rossmann-like Domain"/>
    <property type="match status" value="1"/>
</dbReference>
<comment type="similarity">
    <text evidence="1">Belongs to the 3-hydroxyacyl-CoA dehydrogenase family.</text>
</comment>
<evidence type="ECO:0000259" key="3">
    <source>
        <dbReference type="Pfam" id="PF00725"/>
    </source>
</evidence>
<dbReference type="InterPro" id="IPR006108">
    <property type="entry name" value="3HC_DH_C"/>
</dbReference>
<dbReference type="PANTHER" id="PTHR48075:SF1">
    <property type="entry name" value="LAMBDA-CRYSTALLIN HOMOLOG"/>
    <property type="match status" value="1"/>
</dbReference>
<feature type="domain" description="3-hydroxyacyl-CoA dehydrogenase NAD binding" evidence="4">
    <location>
        <begin position="3"/>
        <end position="174"/>
    </location>
</feature>
<dbReference type="Gene3D" id="1.10.1040.10">
    <property type="entry name" value="N-(1-d-carboxylethyl)-l-norvaline Dehydrogenase, domain 2"/>
    <property type="match status" value="1"/>
</dbReference>
<dbReference type="EMBL" id="CP120372">
    <property type="protein sequence ID" value="WEX85347.1"/>
    <property type="molecule type" value="Genomic_DNA"/>
</dbReference>
<accession>A0ABY8D5C7</accession>
<keyword evidence="6" id="KW-1185">Reference proteome</keyword>
<evidence type="ECO:0000256" key="1">
    <source>
        <dbReference type="ARBA" id="ARBA00009463"/>
    </source>
</evidence>
<dbReference type="InterPro" id="IPR036291">
    <property type="entry name" value="NAD(P)-bd_dom_sf"/>
</dbReference>
<dbReference type="InterPro" id="IPR006176">
    <property type="entry name" value="3-OHacyl-CoA_DH_NAD-bd"/>
</dbReference>
<gene>
    <name evidence="5" type="ORF">PYH38_006258</name>
</gene>
<dbReference type="SUPFAM" id="SSF51735">
    <property type="entry name" value="NAD(P)-binding Rossmann-fold domains"/>
    <property type="match status" value="1"/>
</dbReference>
<reference evidence="5 6" key="1">
    <citation type="submission" date="2023-03" db="EMBL/GenBank/DDBJ databases">
        <authorList>
            <person name="Kaur S."/>
            <person name="Espinosa-Saiz D."/>
            <person name="Velazquez E."/>
            <person name="Menendez E."/>
            <person name="diCenzo G.C."/>
        </authorList>
    </citation>
    <scope>NUCLEOTIDE SEQUENCE [LARGE SCALE GENOMIC DNA]</scope>
    <source>
        <strain evidence="5 6">LMG 27395</strain>
        <plasmid evidence="5 6">unnamed</plasmid>
    </source>
</reference>
<dbReference type="Pfam" id="PF02737">
    <property type="entry name" value="3HCDH_N"/>
    <property type="match status" value="1"/>
</dbReference>
<dbReference type="Proteomes" id="UP001235547">
    <property type="component" value="Plasmid unnamed"/>
</dbReference>
<dbReference type="RefSeq" id="WP_280736258.1">
    <property type="nucleotide sequence ID" value="NZ_CP120369.1"/>
</dbReference>
<sequence>MRIACIGTGEIGASWVALFMTGTHEVTAWDPAPGWQDRLVAALDRYEPQLQELHLPIVRTRLRLCATLAEAVAEAELIQENAPEQIDLKRALVREIASLAPLDSIIASSTSGLLPGDIARDIPNPGRLLVAHPFSPPHLVPAMEIVGIPEMPRERLEAAVELYRSIGRQPIVVSQAIPGFIGNRLQAAMFREAFHMIAADEATMEEIDSIIKSGPGLRYGISGPCEAQLGWVDRPEAPGEINEEKWSILMDSDWSRLPGPPLTNALRDLLVRNSWQRTQRGSPTTHGRSG</sequence>
<dbReference type="SUPFAM" id="SSF48179">
    <property type="entry name" value="6-phosphogluconate dehydrogenase C-terminal domain-like"/>
    <property type="match status" value="1"/>
</dbReference>
<evidence type="ECO:0000313" key="6">
    <source>
        <dbReference type="Proteomes" id="UP001235547"/>
    </source>
</evidence>
<evidence type="ECO:0000259" key="4">
    <source>
        <dbReference type="Pfam" id="PF02737"/>
    </source>
</evidence>
<dbReference type="InterPro" id="IPR013328">
    <property type="entry name" value="6PGD_dom2"/>
</dbReference>
<evidence type="ECO:0000313" key="5">
    <source>
        <dbReference type="EMBL" id="WEX85347.1"/>
    </source>
</evidence>
<dbReference type="InterPro" id="IPR008927">
    <property type="entry name" value="6-PGluconate_DH-like_C_sf"/>
</dbReference>
<geneLocation type="plasmid" evidence="5 6">
    <name>unnamed</name>
</geneLocation>
<feature type="domain" description="3-hydroxyacyl-CoA dehydrogenase C-terminal" evidence="3">
    <location>
        <begin position="179"/>
        <end position="224"/>
    </location>
</feature>
<evidence type="ECO:0000256" key="2">
    <source>
        <dbReference type="ARBA" id="ARBA00023002"/>
    </source>
</evidence>
<proteinExistence type="inferred from homology"/>
<keyword evidence="5" id="KW-0614">Plasmid</keyword>
<organism evidence="5 6">
    <name type="scientific">Sinorhizobium numidicum</name>
    <dbReference type="NCBI Taxonomy" id="680248"/>
    <lineage>
        <taxon>Bacteria</taxon>
        <taxon>Pseudomonadati</taxon>
        <taxon>Pseudomonadota</taxon>
        <taxon>Alphaproteobacteria</taxon>
        <taxon>Hyphomicrobiales</taxon>
        <taxon>Rhizobiaceae</taxon>
        <taxon>Sinorhizobium/Ensifer group</taxon>
        <taxon>Sinorhizobium</taxon>
    </lineage>
</organism>
<keyword evidence="2" id="KW-0560">Oxidoreductase</keyword>
<name>A0ABY8D5C7_9HYPH</name>